<evidence type="ECO:0000313" key="6">
    <source>
        <dbReference type="Proteomes" id="UP000180043"/>
    </source>
</evidence>
<dbReference type="Proteomes" id="UP000180043">
    <property type="component" value="Unassembled WGS sequence"/>
</dbReference>
<dbReference type="Gene3D" id="3.40.250.10">
    <property type="entry name" value="Rhodanese-like domain"/>
    <property type="match status" value="2"/>
</dbReference>
<evidence type="ECO:0000313" key="5">
    <source>
        <dbReference type="EMBL" id="OHU53886.1"/>
    </source>
</evidence>
<dbReference type="Pfam" id="PF00581">
    <property type="entry name" value="Rhodanese"/>
    <property type="match status" value="2"/>
</dbReference>
<dbReference type="CDD" id="cd01448">
    <property type="entry name" value="TST_Repeat_1"/>
    <property type="match status" value="1"/>
</dbReference>
<evidence type="ECO:0000256" key="2">
    <source>
        <dbReference type="ARBA" id="ARBA00022737"/>
    </source>
</evidence>
<feature type="domain" description="Rhodanese" evidence="4">
    <location>
        <begin position="162"/>
        <end position="272"/>
    </location>
</feature>
<protein>
    <recommendedName>
        <fullName evidence="3">Sulfurtransferase</fullName>
    </recommendedName>
</protein>
<accession>A0A1S1LM16</accession>
<dbReference type="AlphaFoldDB" id="A0A1S1LM16"/>
<keyword evidence="1 3" id="KW-0808">Transferase</keyword>
<dbReference type="PROSITE" id="PS00683">
    <property type="entry name" value="RHODANESE_2"/>
    <property type="match status" value="1"/>
</dbReference>
<reference evidence="5 6" key="1">
    <citation type="submission" date="2016-10" db="EMBL/GenBank/DDBJ databases">
        <title>Evaluation of Human, Veterinary and Environmental Mycobacterium chelonae Isolates by Core Genome Phylogenomic Analysis, Targeted Gene Comparison, and Anti-microbial Susceptibility Patterns: A Tale of Mistaken Identities.</title>
        <authorList>
            <person name="Fogelson S.B."/>
            <person name="Camus A.C."/>
            <person name="Lorenz W."/>
            <person name="Vasireddy R."/>
            <person name="Vasireddy S."/>
            <person name="Smith T."/>
            <person name="Brown-Elliott B.A."/>
            <person name="Wallace R.J.Jr."/>
            <person name="Hasan N.A."/>
            <person name="Reischl U."/>
            <person name="Sanchez S."/>
        </authorList>
    </citation>
    <scope>NUCLEOTIDE SEQUENCE [LARGE SCALE GENOMIC DNA]</scope>
    <source>
        <strain evidence="5 6">15515</strain>
    </source>
</reference>
<dbReference type="PROSITE" id="PS00380">
    <property type="entry name" value="RHODANESE_1"/>
    <property type="match status" value="1"/>
</dbReference>
<proteinExistence type="predicted"/>
<dbReference type="RefSeq" id="WP_057967358.1">
    <property type="nucleotide sequence ID" value="NZ_BSAK01000006.1"/>
</dbReference>
<evidence type="ECO:0000259" key="4">
    <source>
        <dbReference type="PROSITE" id="PS50206"/>
    </source>
</evidence>
<sequence length="278" mass="29326">MNVLISADELAQRLSDFRVLDVRWTVMQPNGRAAYLEGHLPGAVFVDLDADLADHSATGRGRHPLPTPQALQASGRRWGLSDGDAVVVYDDWNGQAASRAWWLLRAAGVADVRILDGGWAAWQRFGGPVETGEVVAEPGGITISSLDGFASVDANAIASQAESPDALVLDARAAARYRGDEEPLDPRAGHIPGAVSAATAENLTPQGTFRPAAELRERFELLGAGRHPVTVYCGSGVTATHQIAALAVAGYDAALYPGSWSEWSSDPQRPVATGPDPS</sequence>
<comment type="caution">
    <text evidence="5">The sequence shown here is derived from an EMBL/GenBank/DDBJ whole genome shotgun (WGS) entry which is preliminary data.</text>
</comment>
<dbReference type="GO" id="GO:0004792">
    <property type="term" value="F:thiosulfate-cyanide sulfurtransferase activity"/>
    <property type="evidence" value="ECO:0007669"/>
    <property type="project" value="InterPro"/>
</dbReference>
<dbReference type="InterPro" id="IPR036873">
    <property type="entry name" value="Rhodanese-like_dom_sf"/>
</dbReference>
<dbReference type="SMART" id="SM00450">
    <property type="entry name" value="RHOD"/>
    <property type="match status" value="2"/>
</dbReference>
<gene>
    <name evidence="5" type="ORF">BKG82_16310</name>
</gene>
<dbReference type="PANTHER" id="PTHR11364">
    <property type="entry name" value="THIOSULFATE SULFERTANSFERASE"/>
    <property type="match status" value="1"/>
</dbReference>
<dbReference type="SUPFAM" id="SSF52821">
    <property type="entry name" value="Rhodanese/Cell cycle control phosphatase"/>
    <property type="match status" value="2"/>
</dbReference>
<evidence type="ECO:0000256" key="1">
    <source>
        <dbReference type="ARBA" id="ARBA00022679"/>
    </source>
</evidence>
<feature type="domain" description="Rhodanese" evidence="4">
    <location>
        <begin position="13"/>
        <end position="131"/>
    </location>
</feature>
<keyword evidence="2" id="KW-0677">Repeat</keyword>
<dbReference type="PANTHER" id="PTHR11364:SF27">
    <property type="entry name" value="SULFURTRANSFERASE"/>
    <property type="match status" value="1"/>
</dbReference>
<dbReference type="InterPro" id="IPR045078">
    <property type="entry name" value="TST/MPST-like"/>
</dbReference>
<dbReference type="InterPro" id="IPR001763">
    <property type="entry name" value="Rhodanese-like_dom"/>
</dbReference>
<organism evidence="5 6">
    <name type="scientific">Mycobacteroides chelonae</name>
    <name type="common">Mycobacterium chelonae</name>
    <dbReference type="NCBI Taxonomy" id="1774"/>
    <lineage>
        <taxon>Bacteria</taxon>
        <taxon>Bacillati</taxon>
        <taxon>Actinomycetota</taxon>
        <taxon>Actinomycetes</taxon>
        <taxon>Mycobacteriales</taxon>
        <taxon>Mycobacteriaceae</taxon>
        <taxon>Mycobacteroides</taxon>
    </lineage>
</organism>
<dbReference type="CDD" id="cd01449">
    <property type="entry name" value="TST_Repeat_2"/>
    <property type="match status" value="1"/>
</dbReference>
<dbReference type="EMBL" id="MLIQ01000017">
    <property type="protein sequence ID" value="OHU53886.1"/>
    <property type="molecule type" value="Genomic_DNA"/>
</dbReference>
<name>A0A1S1LM16_MYCCH</name>
<evidence type="ECO:0000256" key="3">
    <source>
        <dbReference type="RuleBase" id="RU000507"/>
    </source>
</evidence>
<dbReference type="InterPro" id="IPR001307">
    <property type="entry name" value="Thiosulphate_STrfase_CS"/>
</dbReference>
<dbReference type="PROSITE" id="PS50206">
    <property type="entry name" value="RHODANESE_3"/>
    <property type="match status" value="2"/>
</dbReference>